<dbReference type="PROSITE" id="PS50157">
    <property type="entry name" value="ZINC_FINGER_C2H2_2"/>
    <property type="match status" value="1"/>
</dbReference>
<evidence type="ECO:0000256" key="2">
    <source>
        <dbReference type="PROSITE-ProRule" id="PRU00042"/>
    </source>
</evidence>
<protein>
    <submittedName>
        <fullName evidence="5">Uncharacterized protein</fullName>
    </submittedName>
</protein>
<dbReference type="PROSITE" id="PS00028">
    <property type="entry name" value="ZINC_FINGER_C2H2_1"/>
    <property type="match status" value="1"/>
</dbReference>
<dbReference type="Gene3D" id="3.30.160.60">
    <property type="entry name" value="Classic Zinc Finger"/>
    <property type="match status" value="2"/>
</dbReference>
<dbReference type="GO" id="GO:0006357">
    <property type="term" value="P:regulation of transcription by RNA polymerase II"/>
    <property type="evidence" value="ECO:0007669"/>
    <property type="project" value="TreeGrafter"/>
</dbReference>
<gene>
    <name evidence="5" type="ORF">SK128_026730</name>
</gene>
<evidence type="ECO:0000259" key="4">
    <source>
        <dbReference type="PROSITE" id="PS50157"/>
    </source>
</evidence>
<dbReference type="SMART" id="SM00225">
    <property type="entry name" value="BTB"/>
    <property type="match status" value="1"/>
</dbReference>
<dbReference type="SUPFAM" id="SSF54695">
    <property type="entry name" value="POZ domain"/>
    <property type="match status" value="1"/>
</dbReference>
<keyword evidence="2" id="KW-0479">Metal-binding</keyword>
<accession>A0AAN8X103</accession>
<name>A0AAN8X103_HALRR</name>
<dbReference type="EMBL" id="JAXCGZ010010270">
    <property type="protein sequence ID" value="KAK7075672.1"/>
    <property type="molecule type" value="Genomic_DNA"/>
</dbReference>
<dbReference type="InterPro" id="IPR051095">
    <property type="entry name" value="Dros_DevTransReg"/>
</dbReference>
<dbReference type="GO" id="GO:0005634">
    <property type="term" value="C:nucleus"/>
    <property type="evidence" value="ECO:0007669"/>
    <property type="project" value="TreeGrafter"/>
</dbReference>
<proteinExistence type="predicted"/>
<dbReference type="AlphaFoldDB" id="A0AAN8X103"/>
<evidence type="ECO:0000313" key="5">
    <source>
        <dbReference type="EMBL" id="KAK7075672.1"/>
    </source>
</evidence>
<dbReference type="SUPFAM" id="SSF57667">
    <property type="entry name" value="beta-beta-alpha zinc fingers"/>
    <property type="match status" value="1"/>
</dbReference>
<feature type="domain" description="BTB" evidence="3">
    <location>
        <begin position="30"/>
        <end position="95"/>
    </location>
</feature>
<dbReference type="PANTHER" id="PTHR23110">
    <property type="entry name" value="BTB DOMAIN TRANSCRIPTION FACTOR"/>
    <property type="match status" value="1"/>
</dbReference>
<dbReference type="InterPro" id="IPR011333">
    <property type="entry name" value="SKP1/BTB/POZ_sf"/>
</dbReference>
<organism evidence="5 6">
    <name type="scientific">Halocaridina rubra</name>
    <name type="common">Hawaiian red shrimp</name>
    <dbReference type="NCBI Taxonomy" id="373956"/>
    <lineage>
        <taxon>Eukaryota</taxon>
        <taxon>Metazoa</taxon>
        <taxon>Ecdysozoa</taxon>
        <taxon>Arthropoda</taxon>
        <taxon>Crustacea</taxon>
        <taxon>Multicrustacea</taxon>
        <taxon>Malacostraca</taxon>
        <taxon>Eumalacostraca</taxon>
        <taxon>Eucarida</taxon>
        <taxon>Decapoda</taxon>
        <taxon>Pleocyemata</taxon>
        <taxon>Caridea</taxon>
        <taxon>Atyoidea</taxon>
        <taxon>Atyidae</taxon>
        <taxon>Halocaridina</taxon>
    </lineage>
</organism>
<dbReference type="InterPro" id="IPR036236">
    <property type="entry name" value="Znf_C2H2_sf"/>
</dbReference>
<dbReference type="Gene3D" id="3.30.710.10">
    <property type="entry name" value="Potassium Channel Kv1.1, Chain A"/>
    <property type="match status" value="1"/>
</dbReference>
<dbReference type="GO" id="GO:0048513">
    <property type="term" value="P:animal organ development"/>
    <property type="evidence" value="ECO:0007669"/>
    <property type="project" value="UniProtKB-ARBA"/>
</dbReference>
<dbReference type="Proteomes" id="UP001381693">
    <property type="component" value="Unassembled WGS sequence"/>
</dbReference>
<keyword evidence="2" id="KW-0863">Zinc-finger</keyword>
<dbReference type="GO" id="GO:0048666">
    <property type="term" value="P:neuron development"/>
    <property type="evidence" value="ECO:0007669"/>
    <property type="project" value="UniProtKB-ARBA"/>
</dbReference>
<dbReference type="InterPro" id="IPR000210">
    <property type="entry name" value="BTB/POZ_dom"/>
</dbReference>
<sequence length="675" mass="76537">MAKIIDLKWNAHSANFSKNLSILRDQQLYTDVTISCGNQFYPAHRLVLSSCSSFFARAFEEVDCKSPALLLHGVDQLILEHLLMFMYDGQVTIPQDVLPQFIKVAHWLGMKGMDVPTACSEVITQECYQHPDQPSNETEPNKYLDLWTQILTSLVNKDKENPSYEEMTTALRQIISKAGNYCEENAIRDVTVSNVTSLSQDLDSQSKFGYNIDSCFEPNTVIKNEDSSFMIDLETNELDPHSPITPYSAGSRNTFDCGFLEPSNNFEGCTLEPNNDFEGWTDSERSLSELLISRQRNIILNSASAAEERESDLSLEQSLEGGGRADTPPKRKKYWCQHCQSRFCEYEDLTSHLCIQRQYICNICKKGFMNSRLYVMHMKHHDSGSEIFCNACDFTSANKKGLARHKAVMHNDSRSSVWICRQCGFKSSHERGFKRHITCKHSKKKDKKKFSLPQDLISTNKSESTVSVYNCNKCNFTSNCTVGLKRHVTCKHSNLHIPEIDVLPDQDGYIGKGIHKDACSGGEVIIETDVGYEQVQAVDCGAQQEVSSHSEQYVDRGAEQEVSYLSEKRSECGFKLEGNGNTTQDIDDGTENYFIIKATQEVVTGTKQDVDSNEEHGDDLREKNTSITVYEDQYHCNLCGFVSIYKRGFKKHMSCTHKLPILNKRNQEGTRFAFD</sequence>
<keyword evidence="6" id="KW-1185">Reference proteome</keyword>
<reference evidence="5 6" key="1">
    <citation type="submission" date="2023-11" db="EMBL/GenBank/DDBJ databases">
        <title>Halocaridina rubra genome assembly.</title>
        <authorList>
            <person name="Smith C."/>
        </authorList>
    </citation>
    <scope>NUCLEOTIDE SEQUENCE [LARGE SCALE GENOMIC DNA]</scope>
    <source>
        <strain evidence="5">EP-1</strain>
        <tissue evidence="5">Whole</tissue>
    </source>
</reference>
<evidence type="ECO:0000313" key="6">
    <source>
        <dbReference type="Proteomes" id="UP001381693"/>
    </source>
</evidence>
<dbReference type="Pfam" id="PF00651">
    <property type="entry name" value="BTB"/>
    <property type="match status" value="1"/>
</dbReference>
<comment type="caution">
    <text evidence="5">The sequence shown here is derived from an EMBL/GenBank/DDBJ whole genome shotgun (WGS) entry which is preliminary data.</text>
</comment>
<dbReference type="GO" id="GO:0003006">
    <property type="term" value="P:developmental process involved in reproduction"/>
    <property type="evidence" value="ECO:0007669"/>
    <property type="project" value="UniProtKB-ARBA"/>
</dbReference>
<dbReference type="InterPro" id="IPR013087">
    <property type="entry name" value="Znf_C2H2_type"/>
</dbReference>
<evidence type="ECO:0000256" key="1">
    <source>
        <dbReference type="ARBA" id="ARBA00023242"/>
    </source>
</evidence>
<dbReference type="GO" id="GO:0008270">
    <property type="term" value="F:zinc ion binding"/>
    <property type="evidence" value="ECO:0007669"/>
    <property type="project" value="UniProtKB-KW"/>
</dbReference>
<dbReference type="PROSITE" id="PS50097">
    <property type="entry name" value="BTB"/>
    <property type="match status" value="1"/>
</dbReference>
<feature type="domain" description="C2H2-type" evidence="4">
    <location>
        <begin position="359"/>
        <end position="386"/>
    </location>
</feature>
<keyword evidence="2" id="KW-0862">Zinc</keyword>
<dbReference type="PANTHER" id="PTHR23110:SF98">
    <property type="entry name" value="PRE-LOLA-G, ISOFORM C-RELATED"/>
    <property type="match status" value="1"/>
</dbReference>
<dbReference type="CDD" id="cd18315">
    <property type="entry name" value="BTB_POZ_BAB-like"/>
    <property type="match status" value="1"/>
</dbReference>
<dbReference type="SMART" id="SM00355">
    <property type="entry name" value="ZnF_C2H2"/>
    <property type="match status" value="5"/>
</dbReference>
<evidence type="ECO:0000259" key="3">
    <source>
        <dbReference type="PROSITE" id="PS50097"/>
    </source>
</evidence>
<keyword evidence="1" id="KW-0539">Nucleus</keyword>